<keyword evidence="5" id="KW-1185">Reference proteome</keyword>
<organism evidence="4 5">
    <name type="scientific">Baekduia soli</name>
    <dbReference type="NCBI Taxonomy" id="496014"/>
    <lineage>
        <taxon>Bacteria</taxon>
        <taxon>Bacillati</taxon>
        <taxon>Actinomycetota</taxon>
        <taxon>Thermoleophilia</taxon>
        <taxon>Solirubrobacterales</taxon>
        <taxon>Baekduiaceae</taxon>
        <taxon>Baekduia</taxon>
    </lineage>
</organism>
<dbReference type="InterPro" id="IPR006016">
    <property type="entry name" value="UspA"/>
</dbReference>
<evidence type="ECO:0000259" key="3">
    <source>
        <dbReference type="Pfam" id="PF00582"/>
    </source>
</evidence>
<dbReference type="SUPFAM" id="SSF52402">
    <property type="entry name" value="Adenine nucleotide alpha hydrolases-like"/>
    <property type="match status" value="2"/>
</dbReference>
<dbReference type="InterPro" id="IPR006015">
    <property type="entry name" value="Universal_stress_UspA"/>
</dbReference>
<evidence type="ECO:0000313" key="4">
    <source>
        <dbReference type="EMBL" id="QEC49816.1"/>
    </source>
</evidence>
<dbReference type="OrthoDB" id="3404132at2"/>
<accession>A0A5B8U9I4</accession>
<evidence type="ECO:0000256" key="1">
    <source>
        <dbReference type="ARBA" id="ARBA00008791"/>
    </source>
</evidence>
<feature type="domain" description="UspA" evidence="3">
    <location>
        <begin position="42"/>
        <end position="174"/>
    </location>
</feature>
<dbReference type="Gene3D" id="3.40.50.12370">
    <property type="match status" value="1"/>
</dbReference>
<comment type="similarity">
    <text evidence="1">Belongs to the universal stress protein A family.</text>
</comment>
<evidence type="ECO:0000313" key="5">
    <source>
        <dbReference type="Proteomes" id="UP000321805"/>
    </source>
</evidence>
<name>A0A5B8U9I4_9ACTN</name>
<reference evidence="4 5" key="1">
    <citation type="journal article" date="2018" name="J. Microbiol.">
        <title>Baekduia soli gen. nov., sp. nov., a novel bacterium isolated from the soil of Baekdu Mountain and proposal of a novel family name, Baekduiaceae fam. nov.</title>
        <authorList>
            <person name="An D.S."/>
            <person name="Siddiqi M.Z."/>
            <person name="Kim K.H."/>
            <person name="Yu H.S."/>
            <person name="Im W.T."/>
        </authorList>
    </citation>
    <scope>NUCLEOTIDE SEQUENCE [LARGE SCALE GENOMIC DNA]</scope>
    <source>
        <strain evidence="4 5">BR7-21</strain>
    </source>
</reference>
<dbReference type="Pfam" id="PF00582">
    <property type="entry name" value="Usp"/>
    <property type="match status" value="2"/>
</dbReference>
<protein>
    <submittedName>
        <fullName evidence="4">Universal stress protein</fullName>
    </submittedName>
</protein>
<proteinExistence type="inferred from homology"/>
<gene>
    <name evidence="4" type="ORF">FSW04_21095</name>
</gene>
<dbReference type="CDD" id="cd00293">
    <property type="entry name" value="USP-like"/>
    <property type="match status" value="1"/>
</dbReference>
<feature type="domain" description="UspA" evidence="3">
    <location>
        <begin position="186"/>
        <end position="322"/>
    </location>
</feature>
<dbReference type="AlphaFoldDB" id="A0A5B8U9I4"/>
<evidence type="ECO:0000256" key="2">
    <source>
        <dbReference type="SAM" id="MobiDB-lite"/>
    </source>
</evidence>
<dbReference type="KEGG" id="bsol:FSW04_21095"/>
<feature type="region of interest" description="Disordered" evidence="2">
    <location>
        <begin position="1"/>
        <end position="44"/>
    </location>
</feature>
<dbReference type="PANTHER" id="PTHR46268:SF6">
    <property type="entry name" value="UNIVERSAL STRESS PROTEIN UP12"/>
    <property type="match status" value="1"/>
</dbReference>
<dbReference type="PRINTS" id="PR01438">
    <property type="entry name" value="UNVRSLSTRESS"/>
</dbReference>
<dbReference type="PANTHER" id="PTHR46268">
    <property type="entry name" value="STRESS RESPONSE PROTEIN NHAX"/>
    <property type="match status" value="1"/>
</dbReference>
<dbReference type="EMBL" id="CP042430">
    <property type="protein sequence ID" value="QEC49816.1"/>
    <property type="molecule type" value="Genomic_DNA"/>
</dbReference>
<feature type="compositionally biased region" description="Basic residues" evidence="2">
    <location>
        <begin position="25"/>
        <end position="39"/>
    </location>
</feature>
<sequence length="330" mass="34962">MAPPRCRGTIPPSPRPRREDPDARARRHRPPRRRRRRRASVMSRPVLAAAHGDEAHDVVALATVLARIEDAPVLIAGIHVTTGDVQDYAAERETRAREREELDRLSADVPGDVAYDMVLHPAAGVPAGLEELAQQTGALAVVVGASHLGRFARGVRGDVGLGLLRDAPCPLLVAPRGYAAQTHGMPERIAVGWDETAEAEAAVAVAADLAHRVHGCVRLVHALAPPPVASELPYPDDPAFRAARIARAQERLDVVAAALSERVAVETEVVQDLATQALTQAGGRADLLVVGSRARGPVRRLLLGSVAEGLVHRAPCPLLVVPRGAAVPVA</sequence>
<dbReference type="Proteomes" id="UP000321805">
    <property type="component" value="Chromosome"/>
</dbReference>